<sequence>MTSKVLAWSPWTGTYEGLTSIENSRASKAWDPSMLVDSSGSNPLEEASMGSNPEGWSPSRAQGSRDPEDHEGGRASQALMPQRLYVLVGSKVEEINSSCPQLRRSTWPSD</sequence>
<evidence type="ECO:0000313" key="5">
    <source>
        <dbReference type="Proteomes" id="UP000233551"/>
    </source>
</evidence>
<organism evidence="2 4">
    <name type="scientific">Punica granatum</name>
    <name type="common">Pomegranate</name>
    <dbReference type="NCBI Taxonomy" id="22663"/>
    <lineage>
        <taxon>Eukaryota</taxon>
        <taxon>Viridiplantae</taxon>
        <taxon>Streptophyta</taxon>
        <taxon>Embryophyta</taxon>
        <taxon>Tracheophyta</taxon>
        <taxon>Spermatophyta</taxon>
        <taxon>Magnoliopsida</taxon>
        <taxon>eudicotyledons</taxon>
        <taxon>Gunneridae</taxon>
        <taxon>Pentapetalae</taxon>
        <taxon>rosids</taxon>
        <taxon>malvids</taxon>
        <taxon>Myrtales</taxon>
        <taxon>Lythraceae</taxon>
        <taxon>Punica</taxon>
    </lineage>
</organism>
<evidence type="ECO:0000313" key="2">
    <source>
        <dbReference type="EMBL" id="OWM81732.1"/>
    </source>
</evidence>
<dbReference type="AlphaFoldDB" id="A0A218XBK4"/>
<proteinExistence type="predicted"/>
<comment type="caution">
    <text evidence="2">The sequence shown here is derived from an EMBL/GenBank/DDBJ whole genome shotgun (WGS) entry which is preliminary data.</text>
</comment>
<feature type="compositionally biased region" description="Basic and acidic residues" evidence="1">
    <location>
        <begin position="63"/>
        <end position="73"/>
    </location>
</feature>
<reference evidence="3 5" key="3">
    <citation type="submission" date="2017-11" db="EMBL/GenBank/DDBJ databases">
        <title>De-novo sequencing of pomegranate (Punica granatum L.) genome.</title>
        <authorList>
            <person name="Akparov Z."/>
            <person name="Amiraslanov A."/>
            <person name="Hajiyeva S."/>
            <person name="Abbasov M."/>
            <person name="Kaur K."/>
            <person name="Hamwieh A."/>
            <person name="Solovyev V."/>
            <person name="Salamov A."/>
            <person name="Braich B."/>
            <person name="Kosarev P."/>
            <person name="Mahmoud A."/>
            <person name="Hajiyev E."/>
            <person name="Babayeva S."/>
            <person name="Izzatullayeva V."/>
            <person name="Mammadov A."/>
            <person name="Mammadov A."/>
            <person name="Sharifova S."/>
            <person name="Ojaghi J."/>
            <person name="Eynullazada K."/>
            <person name="Bayramov B."/>
            <person name="Abdulazimova A."/>
            <person name="Shahmuradov I."/>
        </authorList>
    </citation>
    <scope>NUCLEOTIDE SEQUENCE [LARGE SCALE GENOMIC DNA]</scope>
    <source>
        <strain evidence="3">AG2017</strain>
        <strain evidence="5">cv. AG2017</strain>
        <tissue evidence="3">Leaf</tissue>
    </source>
</reference>
<protein>
    <submittedName>
        <fullName evidence="2">Uncharacterized protein</fullName>
    </submittedName>
</protein>
<dbReference type="EMBL" id="MTKT01002214">
    <property type="protein sequence ID" value="OWM81732.1"/>
    <property type="molecule type" value="Genomic_DNA"/>
</dbReference>
<reference evidence="4" key="1">
    <citation type="journal article" date="2017" name="Plant J.">
        <title>The pomegranate (Punica granatum L.) genome and the genomics of punicalagin biosynthesis.</title>
        <authorList>
            <person name="Qin G."/>
            <person name="Xu C."/>
            <person name="Ming R."/>
            <person name="Tang H."/>
            <person name="Guyot R."/>
            <person name="Kramer E.M."/>
            <person name="Hu Y."/>
            <person name="Yi X."/>
            <person name="Qi Y."/>
            <person name="Xu X."/>
            <person name="Gao Z."/>
            <person name="Pan H."/>
            <person name="Jian J."/>
            <person name="Tian Y."/>
            <person name="Yue Z."/>
            <person name="Xu Y."/>
        </authorList>
    </citation>
    <scope>NUCLEOTIDE SEQUENCE [LARGE SCALE GENOMIC DNA]</scope>
    <source>
        <strain evidence="4">cv. Dabenzi</strain>
    </source>
</reference>
<dbReference type="Proteomes" id="UP000233551">
    <property type="component" value="Unassembled WGS sequence"/>
</dbReference>
<keyword evidence="5" id="KW-1185">Reference proteome</keyword>
<dbReference type="EMBL" id="PGOL01005841">
    <property type="protein sequence ID" value="PKI34511.1"/>
    <property type="molecule type" value="Genomic_DNA"/>
</dbReference>
<accession>A0A218XBK4</accession>
<name>A0A218XBK4_PUNGR</name>
<reference evidence="2" key="2">
    <citation type="submission" date="2017-06" db="EMBL/GenBank/DDBJ databases">
        <title>The pomegranate genome and the genomics of punicalagin biosynthesis.</title>
        <authorList>
            <person name="Xu C."/>
        </authorList>
    </citation>
    <scope>NUCLEOTIDE SEQUENCE [LARGE SCALE GENOMIC DNA]</scope>
    <source>
        <tissue evidence="2">Fresh leaf</tissue>
    </source>
</reference>
<dbReference type="Proteomes" id="UP000197138">
    <property type="component" value="Unassembled WGS sequence"/>
</dbReference>
<gene>
    <name evidence="2" type="ORF">CDL15_Pgr007770</name>
    <name evidence="3" type="ORF">CRG98_045048</name>
</gene>
<evidence type="ECO:0000256" key="1">
    <source>
        <dbReference type="SAM" id="MobiDB-lite"/>
    </source>
</evidence>
<feature type="region of interest" description="Disordered" evidence="1">
    <location>
        <begin position="28"/>
        <end position="80"/>
    </location>
</feature>
<evidence type="ECO:0000313" key="4">
    <source>
        <dbReference type="Proteomes" id="UP000197138"/>
    </source>
</evidence>
<evidence type="ECO:0000313" key="3">
    <source>
        <dbReference type="EMBL" id="PKI34511.1"/>
    </source>
</evidence>